<dbReference type="VEuPathDB" id="FungiDB:HGUI_00522"/>
<evidence type="ECO:0000256" key="3">
    <source>
        <dbReference type="ARBA" id="ARBA00022692"/>
    </source>
</evidence>
<name>A0A1L0AV04_9ASCO</name>
<evidence type="ECO:0000256" key="6">
    <source>
        <dbReference type="SAM" id="Phobius"/>
    </source>
</evidence>
<evidence type="ECO:0000256" key="5">
    <source>
        <dbReference type="ARBA" id="ARBA00023136"/>
    </source>
</evidence>
<feature type="transmembrane region" description="Helical" evidence="6">
    <location>
        <begin position="73"/>
        <end position="92"/>
    </location>
</feature>
<evidence type="ECO:0000313" key="7">
    <source>
        <dbReference type="EMBL" id="SGZ38322.1"/>
    </source>
</evidence>
<protein>
    <recommendedName>
        <fullName evidence="9">Vacuolar protein sorting-associated protein 68</fullName>
    </recommendedName>
</protein>
<feature type="transmembrane region" description="Helical" evidence="6">
    <location>
        <begin position="157"/>
        <end position="180"/>
    </location>
</feature>
<dbReference type="OrthoDB" id="3970977at2759"/>
<evidence type="ECO:0000256" key="2">
    <source>
        <dbReference type="ARBA" id="ARBA00005335"/>
    </source>
</evidence>
<reference evidence="8" key="1">
    <citation type="submission" date="2016-11" db="EMBL/GenBank/DDBJ databases">
        <authorList>
            <person name="Guldener U."/>
        </authorList>
    </citation>
    <scope>NUCLEOTIDE SEQUENCE [LARGE SCALE GENOMIC DNA]</scope>
</reference>
<evidence type="ECO:0008006" key="9">
    <source>
        <dbReference type="Google" id="ProtNLM"/>
    </source>
</evidence>
<proteinExistence type="inferred from homology"/>
<evidence type="ECO:0000313" key="8">
    <source>
        <dbReference type="Proteomes" id="UP000183365"/>
    </source>
</evidence>
<dbReference type="GO" id="GO:0016020">
    <property type="term" value="C:membrane"/>
    <property type="evidence" value="ECO:0007669"/>
    <property type="project" value="UniProtKB-SubCell"/>
</dbReference>
<keyword evidence="4 6" id="KW-1133">Transmembrane helix</keyword>
<feature type="transmembrane region" description="Helical" evidence="6">
    <location>
        <begin position="119"/>
        <end position="145"/>
    </location>
</feature>
<dbReference type="Pfam" id="PF05255">
    <property type="entry name" value="UPF0220"/>
    <property type="match status" value="1"/>
</dbReference>
<comment type="subcellular location">
    <subcellularLocation>
        <location evidence="1">Membrane</location>
        <topology evidence="1">Multi-pass membrane protein</topology>
    </subcellularLocation>
</comment>
<sequence length="196" mass="22112">MDTEINQRQKPVIIKFLNHPLTKTYIIPLSSSIKARLQALSAIFLSISLLLIIDSSIYSRKKLPSENIGGITVWDYMNYILCVIGYIIISGIPKHELLNNQEEDYDLYGTANNTTQLKFVLFCGFTILGLGCSGEIVRFLINYLLKNDSGVPLEWDILCVGFNAMISCVFVMLSCMILWLGQSLAENGNEEYRLTL</sequence>
<feature type="transmembrane region" description="Helical" evidence="6">
    <location>
        <begin position="35"/>
        <end position="53"/>
    </location>
</feature>
<dbReference type="InterPro" id="IPR007919">
    <property type="entry name" value="UPF0220"/>
</dbReference>
<comment type="similarity">
    <text evidence="2">Belongs to the UPF0220 family.</text>
</comment>
<dbReference type="EMBL" id="FQNF01000006">
    <property type="protein sequence ID" value="SGZ38322.1"/>
    <property type="molecule type" value="Genomic_DNA"/>
</dbReference>
<keyword evidence="8" id="KW-1185">Reference proteome</keyword>
<keyword evidence="3 6" id="KW-0812">Transmembrane</keyword>
<accession>A0A1L0AV04</accession>
<dbReference type="AlphaFoldDB" id="A0A1L0AV04"/>
<gene>
    <name evidence="7" type="ORF">HGUI_00522</name>
</gene>
<dbReference type="Proteomes" id="UP000183365">
    <property type="component" value="Unassembled WGS sequence"/>
</dbReference>
<keyword evidence="5 6" id="KW-0472">Membrane</keyword>
<evidence type="ECO:0000256" key="1">
    <source>
        <dbReference type="ARBA" id="ARBA00004141"/>
    </source>
</evidence>
<organism evidence="7 8">
    <name type="scientific">Hanseniaspora guilliermondii</name>
    <dbReference type="NCBI Taxonomy" id="56406"/>
    <lineage>
        <taxon>Eukaryota</taxon>
        <taxon>Fungi</taxon>
        <taxon>Dikarya</taxon>
        <taxon>Ascomycota</taxon>
        <taxon>Saccharomycotina</taxon>
        <taxon>Saccharomycetes</taxon>
        <taxon>Saccharomycodales</taxon>
        <taxon>Saccharomycodaceae</taxon>
        <taxon>Hanseniaspora</taxon>
    </lineage>
</organism>
<evidence type="ECO:0000256" key="4">
    <source>
        <dbReference type="ARBA" id="ARBA00022989"/>
    </source>
</evidence>